<gene>
    <name evidence="1" type="ORF">M408DRAFT_91468</name>
</gene>
<organism evidence="1 2">
    <name type="scientific">Serendipita vermifera MAFF 305830</name>
    <dbReference type="NCBI Taxonomy" id="933852"/>
    <lineage>
        <taxon>Eukaryota</taxon>
        <taxon>Fungi</taxon>
        <taxon>Dikarya</taxon>
        <taxon>Basidiomycota</taxon>
        <taxon>Agaricomycotina</taxon>
        <taxon>Agaricomycetes</taxon>
        <taxon>Sebacinales</taxon>
        <taxon>Serendipitaceae</taxon>
        <taxon>Serendipita</taxon>
    </lineage>
</organism>
<dbReference type="Proteomes" id="UP000054097">
    <property type="component" value="Unassembled WGS sequence"/>
</dbReference>
<accession>A0A0C2XZ83</accession>
<dbReference type="AlphaFoldDB" id="A0A0C2XZ83"/>
<feature type="non-terminal residue" evidence="1">
    <location>
        <position position="1"/>
    </location>
</feature>
<dbReference type="OrthoDB" id="3248424at2759"/>
<sequence>DSEGVCCLRFQDERDKERAKSHLENLKIYPFHVYDVVNRHWQGTTPKDAQPVQVLPLTTEYSQEVPEPGSVLVLRTALGLSQTTLAPFRQYGTPDAPVRFVYSRFYAHDHWVWEYYIQFPSVEEANLALKNHAGEKITVPYASLSTVDKVRHPYGKSQHIWLRHTGLEKLPRVWVKPTELYNLIYNRRGADRKELARRSDQEVDISGQDRA</sequence>
<keyword evidence="2" id="KW-1185">Reference proteome</keyword>
<reference evidence="1 2" key="1">
    <citation type="submission" date="2014-04" db="EMBL/GenBank/DDBJ databases">
        <authorList>
            <consortium name="DOE Joint Genome Institute"/>
            <person name="Kuo A."/>
            <person name="Zuccaro A."/>
            <person name="Kohler A."/>
            <person name="Nagy L.G."/>
            <person name="Floudas D."/>
            <person name="Copeland A."/>
            <person name="Barry K.W."/>
            <person name="Cichocki N."/>
            <person name="Veneault-Fourrey C."/>
            <person name="LaButti K."/>
            <person name="Lindquist E.A."/>
            <person name="Lipzen A."/>
            <person name="Lundell T."/>
            <person name="Morin E."/>
            <person name="Murat C."/>
            <person name="Sun H."/>
            <person name="Tunlid A."/>
            <person name="Henrissat B."/>
            <person name="Grigoriev I.V."/>
            <person name="Hibbett D.S."/>
            <person name="Martin F."/>
            <person name="Nordberg H.P."/>
            <person name="Cantor M.N."/>
            <person name="Hua S.X."/>
        </authorList>
    </citation>
    <scope>NUCLEOTIDE SEQUENCE [LARGE SCALE GENOMIC DNA]</scope>
    <source>
        <strain evidence="1 2">MAFF 305830</strain>
    </source>
</reference>
<dbReference type="HOGENOM" id="CLU_1307513_0_0_1"/>
<proteinExistence type="predicted"/>
<evidence type="ECO:0000313" key="2">
    <source>
        <dbReference type="Proteomes" id="UP000054097"/>
    </source>
</evidence>
<dbReference type="EMBL" id="KN824277">
    <property type="protein sequence ID" value="KIM34162.1"/>
    <property type="molecule type" value="Genomic_DNA"/>
</dbReference>
<protein>
    <submittedName>
        <fullName evidence="1">Uncharacterized protein</fullName>
    </submittedName>
</protein>
<name>A0A0C2XZ83_SERVB</name>
<reference evidence="2" key="2">
    <citation type="submission" date="2015-01" db="EMBL/GenBank/DDBJ databases">
        <title>Evolutionary Origins and Diversification of the Mycorrhizal Mutualists.</title>
        <authorList>
            <consortium name="DOE Joint Genome Institute"/>
            <consortium name="Mycorrhizal Genomics Consortium"/>
            <person name="Kohler A."/>
            <person name="Kuo A."/>
            <person name="Nagy L.G."/>
            <person name="Floudas D."/>
            <person name="Copeland A."/>
            <person name="Barry K.W."/>
            <person name="Cichocki N."/>
            <person name="Veneault-Fourrey C."/>
            <person name="LaButti K."/>
            <person name="Lindquist E.A."/>
            <person name="Lipzen A."/>
            <person name="Lundell T."/>
            <person name="Morin E."/>
            <person name="Murat C."/>
            <person name="Riley R."/>
            <person name="Ohm R."/>
            <person name="Sun H."/>
            <person name="Tunlid A."/>
            <person name="Henrissat B."/>
            <person name="Grigoriev I.V."/>
            <person name="Hibbett D.S."/>
            <person name="Martin F."/>
        </authorList>
    </citation>
    <scope>NUCLEOTIDE SEQUENCE [LARGE SCALE GENOMIC DNA]</scope>
    <source>
        <strain evidence="2">MAFF 305830</strain>
    </source>
</reference>
<evidence type="ECO:0000313" key="1">
    <source>
        <dbReference type="EMBL" id="KIM34162.1"/>
    </source>
</evidence>